<dbReference type="AlphaFoldDB" id="A0AAD7LYQ3"/>
<evidence type="ECO:0000256" key="1">
    <source>
        <dbReference type="ARBA" id="ARBA00004123"/>
    </source>
</evidence>
<comment type="caution">
    <text evidence="11">The sequence shown here is derived from an EMBL/GenBank/DDBJ whole genome shotgun (WGS) entry which is preliminary data.</text>
</comment>
<feature type="domain" description="Homeobox" evidence="10">
    <location>
        <begin position="312"/>
        <end position="375"/>
    </location>
</feature>
<evidence type="ECO:0000256" key="9">
    <source>
        <dbReference type="SAM" id="MobiDB-lite"/>
    </source>
</evidence>
<reference evidence="11" key="1">
    <citation type="journal article" date="2023" name="Science">
        <title>Elucidation of the pathway for biosynthesis of saponin adjuvants from the soapbark tree.</title>
        <authorList>
            <person name="Reed J."/>
            <person name="Orme A."/>
            <person name="El-Demerdash A."/>
            <person name="Owen C."/>
            <person name="Martin L.B.B."/>
            <person name="Misra R.C."/>
            <person name="Kikuchi S."/>
            <person name="Rejzek M."/>
            <person name="Martin A.C."/>
            <person name="Harkess A."/>
            <person name="Leebens-Mack J."/>
            <person name="Louveau T."/>
            <person name="Stephenson M.J."/>
            <person name="Osbourn A."/>
        </authorList>
    </citation>
    <scope>NUCLEOTIDE SEQUENCE</scope>
    <source>
        <strain evidence="11">S10</strain>
    </source>
</reference>
<dbReference type="SMART" id="SM00389">
    <property type="entry name" value="HOX"/>
    <property type="match status" value="1"/>
</dbReference>
<dbReference type="PANTHER" id="PTHR11850">
    <property type="entry name" value="HOMEOBOX PROTEIN TRANSCRIPTION FACTORS"/>
    <property type="match status" value="1"/>
</dbReference>
<comment type="similarity">
    <text evidence="2">Belongs to the TALE/BELL homeobox family.</text>
</comment>
<feature type="region of interest" description="Disordered" evidence="9">
    <location>
        <begin position="1"/>
        <end position="22"/>
    </location>
</feature>
<dbReference type="Gene3D" id="1.10.10.60">
    <property type="entry name" value="Homeodomain-like"/>
    <property type="match status" value="1"/>
</dbReference>
<dbReference type="PROSITE" id="PS50071">
    <property type="entry name" value="HOMEOBOX_2"/>
    <property type="match status" value="1"/>
</dbReference>
<organism evidence="11 12">
    <name type="scientific">Quillaja saponaria</name>
    <name type="common">Soap bark tree</name>
    <dbReference type="NCBI Taxonomy" id="32244"/>
    <lineage>
        <taxon>Eukaryota</taxon>
        <taxon>Viridiplantae</taxon>
        <taxon>Streptophyta</taxon>
        <taxon>Embryophyta</taxon>
        <taxon>Tracheophyta</taxon>
        <taxon>Spermatophyta</taxon>
        <taxon>Magnoliopsida</taxon>
        <taxon>eudicotyledons</taxon>
        <taxon>Gunneridae</taxon>
        <taxon>Pentapetalae</taxon>
        <taxon>rosids</taxon>
        <taxon>fabids</taxon>
        <taxon>Fabales</taxon>
        <taxon>Quillajaceae</taxon>
        <taxon>Quillaja</taxon>
    </lineage>
</organism>
<feature type="compositionally biased region" description="Polar residues" evidence="9">
    <location>
        <begin position="1"/>
        <end position="12"/>
    </location>
</feature>
<keyword evidence="12" id="KW-1185">Reference proteome</keyword>
<comment type="subcellular location">
    <subcellularLocation>
        <location evidence="1 8">Nucleus</location>
    </subcellularLocation>
</comment>
<dbReference type="InterPro" id="IPR006563">
    <property type="entry name" value="POX_dom"/>
</dbReference>
<dbReference type="Proteomes" id="UP001163823">
    <property type="component" value="Chromosome 6"/>
</dbReference>
<dbReference type="GO" id="GO:0003677">
    <property type="term" value="F:DNA binding"/>
    <property type="evidence" value="ECO:0007669"/>
    <property type="project" value="UniProtKB-UniRule"/>
</dbReference>
<keyword evidence="7 8" id="KW-0539">Nucleus</keyword>
<accession>A0AAD7LYQ3</accession>
<proteinExistence type="inferred from homology"/>
<protein>
    <submittedName>
        <fullName evidence="11">BEL1-like homeodomain protein 7</fullName>
    </submittedName>
</protein>
<sequence length="426" mass="48276">MQSVNGHTNSATGGLVGNSVMGDREVVPRTQLKLFDSEQNIQFQGLSLSLGTQMASAISMPTFQYQYPHPGISSFLANCLPIPEKGTESHVSSKVDESHETNLHKELKLRSDECMPSGISGGYHHTMRTYAFCNPHSPVCPTEVHSDLCLHGSPDFGNTILNSKYLNAAQLLLDEMVNARNDLKQTGSGKHKNFGEIDVDSFNDPEGKSNSQSLQMPLDPITNSSCELSPAEQQDLLDKKTKLLSMLDEVDRRYRKHCQQMQMVVSSFDLAAGDQIQVTQRSLREQEGIPRLRFVDQQLRQQRTLQQLGVMRQGWRPQQGLPESSVSILRAWLFEHFLHPYPKDSEKIMLARQTGVTRNQVANWFINVRLRLWKPMVEEMYKEEFDDSDITCNFSPENGPKAERDNIQVSEDRGEEFQDNVLLFKC</sequence>
<dbReference type="Pfam" id="PF07526">
    <property type="entry name" value="POX"/>
    <property type="match status" value="1"/>
</dbReference>
<evidence type="ECO:0000313" key="11">
    <source>
        <dbReference type="EMBL" id="KAJ7966801.1"/>
    </source>
</evidence>
<feature type="compositionally biased region" description="Polar residues" evidence="9">
    <location>
        <begin position="208"/>
        <end position="227"/>
    </location>
</feature>
<keyword evidence="3" id="KW-0805">Transcription regulation</keyword>
<feature type="region of interest" description="Disordered" evidence="9">
    <location>
        <begin position="187"/>
        <end position="232"/>
    </location>
</feature>
<keyword evidence="6" id="KW-0804">Transcription</keyword>
<dbReference type="Pfam" id="PF05920">
    <property type="entry name" value="Homeobox_KN"/>
    <property type="match status" value="1"/>
</dbReference>
<dbReference type="SMART" id="SM00574">
    <property type="entry name" value="POX"/>
    <property type="match status" value="1"/>
</dbReference>
<dbReference type="EMBL" id="JARAOO010000006">
    <property type="protein sequence ID" value="KAJ7966801.1"/>
    <property type="molecule type" value="Genomic_DNA"/>
</dbReference>
<keyword evidence="5 8" id="KW-0371">Homeobox</keyword>
<dbReference type="SUPFAM" id="SSF46689">
    <property type="entry name" value="Homeodomain-like"/>
    <property type="match status" value="1"/>
</dbReference>
<evidence type="ECO:0000313" key="12">
    <source>
        <dbReference type="Proteomes" id="UP001163823"/>
    </source>
</evidence>
<dbReference type="KEGG" id="qsa:O6P43_016215"/>
<dbReference type="InterPro" id="IPR050224">
    <property type="entry name" value="TALE_homeobox"/>
</dbReference>
<evidence type="ECO:0000256" key="7">
    <source>
        <dbReference type="ARBA" id="ARBA00023242"/>
    </source>
</evidence>
<gene>
    <name evidence="11" type="ORF">O6P43_016215</name>
</gene>
<evidence type="ECO:0000256" key="6">
    <source>
        <dbReference type="ARBA" id="ARBA00023163"/>
    </source>
</evidence>
<keyword evidence="4 8" id="KW-0238">DNA-binding</keyword>
<name>A0AAD7LYQ3_QUISA</name>
<feature type="DNA-binding region" description="Homeobox" evidence="8">
    <location>
        <begin position="314"/>
        <end position="376"/>
    </location>
</feature>
<evidence type="ECO:0000259" key="10">
    <source>
        <dbReference type="PROSITE" id="PS50071"/>
    </source>
</evidence>
<dbReference type="GO" id="GO:0005634">
    <property type="term" value="C:nucleus"/>
    <property type="evidence" value="ECO:0007669"/>
    <property type="project" value="UniProtKB-SubCell"/>
</dbReference>
<evidence type="ECO:0000256" key="3">
    <source>
        <dbReference type="ARBA" id="ARBA00023015"/>
    </source>
</evidence>
<dbReference type="InterPro" id="IPR009057">
    <property type="entry name" value="Homeodomain-like_sf"/>
</dbReference>
<dbReference type="InterPro" id="IPR001356">
    <property type="entry name" value="HD"/>
</dbReference>
<evidence type="ECO:0000256" key="8">
    <source>
        <dbReference type="PROSITE-ProRule" id="PRU00108"/>
    </source>
</evidence>
<dbReference type="GO" id="GO:0006355">
    <property type="term" value="P:regulation of DNA-templated transcription"/>
    <property type="evidence" value="ECO:0007669"/>
    <property type="project" value="InterPro"/>
</dbReference>
<evidence type="ECO:0000256" key="5">
    <source>
        <dbReference type="ARBA" id="ARBA00023155"/>
    </source>
</evidence>
<evidence type="ECO:0000256" key="2">
    <source>
        <dbReference type="ARBA" id="ARBA00006454"/>
    </source>
</evidence>
<evidence type="ECO:0000256" key="4">
    <source>
        <dbReference type="ARBA" id="ARBA00023125"/>
    </source>
</evidence>
<dbReference type="InterPro" id="IPR008422">
    <property type="entry name" value="KN_HD"/>
</dbReference>
<dbReference type="CDD" id="cd00086">
    <property type="entry name" value="homeodomain"/>
    <property type="match status" value="1"/>
</dbReference>